<feature type="domain" description="Thoeris protein ThsB TIR-like" evidence="1">
    <location>
        <begin position="6"/>
        <end position="98"/>
    </location>
</feature>
<dbReference type="InterPro" id="IPR015032">
    <property type="entry name" value="ThsB__TIR-like_domain"/>
</dbReference>
<protein>
    <submittedName>
        <fullName evidence="2">TIR domain-containing protein</fullName>
    </submittedName>
</protein>
<proteinExistence type="predicted"/>
<dbReference type="InterPro" id="IPR036490">
    <property type="entry name" value="ThsB_TIR-like_sf"/>
</dbReference>
<dbReference type="Pfam" id="PF08937">
    <property type="entry name" value="ThsB_TIR"/>
    <property type="match status" value="1"/>
</dbReference>
<sequence length="160" mass="17910">MAKTVFFSFHYQRDVHRVQLVRQINALEGQPLLNSQTWEEVRRQGSAAIQKWIDDQMAYKKAVIVLVGKETAERPWVKYEIERAWSIKKPLLGVRIHGISSMGDVDGPGANPFEKADIDGGQVPLFDPTAIGLSGKINSQATYGNISRNLTSWSEQGATR</sequence>
<dbReference type="Proteomes" id="UP001356095">
    <property type="component" value="Unassembled WGS sequence"/>
</dbReference>
<keyword evidence="3" id="KW-1185">Reference proteome</keyword>
<dbReference type="SUPFAM" id="SSF52206">
    <property type="entry name" value="Hypothetical protein MTH538"/>
    <property type="match status" value="1"/>
</dbReference>
<dbReference type="RefSeq" id="WP_330089918.1">
    <property type="nucleotide sequence ID" value="NZ_JAUZMY010000002.1"/>
</dbReference>
<dbReference type="EMBL" id="JAUZMY010000002">
    <property type="protein sequence ID" value="MEE2036111.1"/>
    <property type="molecule type" value="Genomic_DNA"/>
</dbReference>
<evidence type="ECO:0000313" key="2">
    <source>
        <dbReference type="EMBL" id="MEE2036111.1"/>
    </source>
</evidence>
<accession>A0ABU7K1H2</accession>
<name>A0ABU7K1H2_9ACTN</name>
<reference evidence="2 3" key="1">
    <citation type="submission" date="2023-08" db="EMBL/GenBank/DDBJ databases">
        <authorList>
            <person name="Girao M."/>
            <person name="Carvalho M.F."/>
        </authorList>
    </citation>
    <scope>NUCLEOTIDE SEQUENCE [LARGE SCALE GENOMIC DNA]</scope>
    <source>
        <strain evidence="2 3">CT-R113</strain>
    </source>
</reference>
<organism evidence="2 3">
    <name type="scientific">Nocardiopsis codii</name>
    <dbReference type="NCBI Taxonomy" id="3065942"/>
    <lineage>
        <taxon>Bacteria</taxon>
        <taxon>Bacillati</taxon>
        <taxon>Actinomycetota</taxon>
        <taxon>Actinomycetes</taxon>
        <taxon>Streptosporangiales</taxon>
        <taxon>Nocardiopsidaceae</taxon>
        <taxon>Nocardiopsis</taxon>
    </lineage>
</organism>
<gene>
    <name evidence="2" type="ORF">Q8791_02605</name>
</gene>
<comment type="caution">
    <text evidence="2">The sequence shown here is derived from an EMBL/GenBank/DDBJ whole genome shotgun (WGS) entry which is preliminary data.</text>
</comment>
<evidence type="ECO:0000259" key="1">
    <source>
        <dbReference type="Pfam" id="PF08937"/>
    </source>
</evidence>
<dbReference type="Gene3D" id="3.40.50.9200">
    <property type="entry name" value="Hypothetical protein MTH538"/>
    <property type="match status" value="1"/>
</dbReference>
<evidence type="ECO:0000313" key="3">
    <source>
        <dbReference type="Proteomes" id="UP001356095"/>
    </source>
</evidence>